<comment type="similarity">
    <text evidence="1">Belongs to the type-B carboxylesterase/lipase family.</text>
</comment>
<feature type="domain" description="Carboxylesterase type B" evidence="4">
    <location>
        <begin position="53"/>
        <end position="219"/>
    </location>
</feature>
<evidence type="ECO:0000256" key="3">
    <source>
        <dbReference type="SAM" id="MobiDB-lite"/>
    </source>
</evidence>
<accession>A0A6H9YZ72</accession>
<evidence type="ECO:0000256" key="2">
    <source>
        <dbReference type="ARBA" id="ARBA00022801"/>
    </source>
</evidence>
<reference evidence="5 6" key="1">
    <citation type="submission" date="2019-09" db="EMBL/GenBank/DDBJ databases">
        <title>Actinomadura physcomitrii sp. nov., a novel actinomycete isolated from moss [Physcomitrium sphaericum (Ludw) Fuernr].</title>
        <authorList>
            <person name="Zhuang X."/>
            <person name="Liu C."/>
        </authorList>
    </citation>
    <scope>NUCLEOTIDE SEQUENCE [LARGE SCALE GENOMIC DNA]</scope>
    <source>
        <strain evidence="5 6">HMC1</strain>
    </source>
</reference>
<feature type="region of interest" description="Disordered" evidence="3">
    <location>
        <begin position="213"/>
        <end position="256"/>
    </location>
</feature>
<evidence type="ECO:0000256" key="1">
    <source>
        <dbReference type="ARBA" id="ARBA00005964"/>
    </source>
</evidence>
<dbReference type="InterPro" id="IPR029058">
    <property type="entry name" value="AB_hydrolase_fold"/>
</dbReference>
<evidence type="ECO:0000313" key="5">
    <source>
        <dbReference type="EMBL" id="KAB2347987.1"/>
    </source>
</evidence>
<dbReference type="GO" id="GO:0016787">
    <property type="term" value="F:hydrolase activity"/>
    <property type="evidence" value="ECO:0007669"/>
    <property type="project" value="UniProtKB-KW"/>
</dbReference>
<protein>
    <submittedName>
        <fullName evidence="5">Carboxylesterase family protein</fullName>
    </submittedName>
</protein>
<name>A0A6H9YZ72_9ACTN</name>
<dbReference type="Gene3D" id="3.40.50.1820">
    <property type="entry name" value="alpha/beta hydrolase"/>
    <property type="match status" value="1"/>
</dbReference>
<dbReference type="Proteomes" id="UP000468735">
    <property type="component" value="Unassembled WGS sequence"/>
</dbReference>
<keyword evidence="2" id="KW-0378">Hydrolase</keyword>
<dbReference type="RefSeq" id="WP_151561642.1">
    <property type="nucleotide sequence ID" value="NZ_WBMT01000008.1"/>
</dbReference>
<dbReference type="PANTHER" id="PTHR43142">
    <property type="entry name" value="CARBOXYLIC ESTER HYDROLASE"/>
    <property type="match status" value="1"/>
</dbReference>
<evidence type="ECO:0000313" key="6">
    <source>
        <dbReference type="Proteomes" id="UP000468735"/>
    </source>
</evidence>
<proteinExistence type="inferred from homology"/>
<evidence type="ECO:0000259" key="4">
    <source>
        <dbReference type="Pfam" id="PF00135"/>
    </source>
</evidence>
<dbReference type="InterPro" id="IPR002018">
    <property type="entry name" value="CarbesteraseB"/>
</dbReference>
<dbReference type="EMBL" id="WBMT01000008">
    <property type="protein sequence ID" value="KAB2347987.1"/>
    <property type="molecule type" value="Genomic_DNA"/>
</dbReference>
<gene>
    <name evidence="5" type="ORF">F8566_19120</name>
</gene>
<organism evidence="5 6">
    <name type="scientific">Actinomadura rudentiformis</name>
    <dbReference type="NCBI Taxonomy" id="359158"/>
    <lineage>
        <taxon>Bacteria</taxon>
        <taxon>Bacillati</taxon>
        <taxon>Actinomycetota</taxon>
        <taxon>Actinomycetes</taxon>
        <taxon>Streptosporangiales</taxon>
        <taxon>Thermomonosporaceae</taxon>
        <taxon>Actinomadura</taxon>
    </lineage>
</organism>
<comment type="caution">
    <text evidence="5">The sequence shown here is derived from an EMBL/GenBank/DDBJ whole genome shotgun (WGS) entry which is preliminary data.</text>
</comment>
<dbReference type="AlphaFoldDB" id="A0A6H9YZ72"/>
<dbReference type="SUPFAM" id="SSF53474">
    <property type="entry name" value="alpha/beta-Hydrolases"/>
    <property type="match status" value="1"/>
</dbReference>
<keyword evidence="6" id="KW-1185">Reference proteome</keyword>
<sequence>MTGSIGSATAADDESQPGWCGTSQERSAAPSPRLTASSMGSRSPRHRSASWGWRSPQPPPRWSGMRDATTPAPACARSSAGGQIDTTEYCLYLNVTAPSQPHPAGRNPVIVRLHGEGNSYGTAGTVYPRRLAVGGDVVVVTTDYRLGIFDILDHPALDGSGAYGLEDQQAVLRWLHVTSPRSAVTRTKLTLLGQPGGFFDACTQLTSSRARGLFDRAGSGRPSSSVPVPVPVPAPRRAGTSCATAASVRRRDGARR</sequence>
<dbReference type="PANTHER" id="PTHR43142:SF1">
    <property type="entry name" value="CARBOXYLIC ESTER HYDROLASE"/>
    <property type="match status" value="1"/>
</dbReference>
<dbReference type="Pfam" id="PF00135">
    <property type="entry name" value="COesterase"/>
    <property type="match status" value="1"/>
</dbReference>
<feature type="region of interest" description="Disordered" evidence="3">
    <location>
        <begin position="1"/>
        <end position="79"/>
    </location>
</feature>
<dbReference type="OrthoDB" id="4308422at2"/>
<feature type="compositionally biased region" description="Low complexity" evidence="3">
    <location>
        <begin position="216"/>
        <end position="227"/>
    </location>
</feature>